<dbReference type="Proteomes" id="UP000308000">
    <property type="component" value="Unassembled WGS sequence"/>
</dbReference>
<evidence type="ECO:0000313" key="5">
    <source>
        <dbReference type="Proteomes" id="UP000536909"/>
    </source>
</evidence>
<accession>A0AAJ5F5D7</accession>
<feature type="signal peptide" evidence="1">
    <location>
        <begin position="1"/>
        <end position="17"/>
    </location>
</feature>
<dbReference type="PROSITE" id="PS51257">
    <property type="entry name" value="PROKAR_LIPOPROTEIN"/>
    <property type="match status" value="1"/>
</dbReference>
<organism evidence="3 4">
    <name type="scientific">Deinococcus metallilatus</name>
    <dbReference type="NCBI Taxonomy" id="1211322"/>
    <lineage>
        <taxon>Bacteria</taxon>
        <taxon>Thermotogati</taxon>
        <taxon>Deinococcota</taxon>
        <taxon>Deinococci</taxon>
        <taxon>Deinococcales</taxon>
        <taxon>Deinococcaceae</taxon>
        <taxon>Deinococcus</taxon>
    </lineage>
</organism>
<keyword evidence="5" id="KW-1185">Reference proteome</keyword>
<evidence type="ECO:0000313" key="4">
    <source>
        <dbReference type="Proteomes" id="UP000308000"/>
    </source>
</evidence>
<comment type="caution">
    <text evidence="3">The sequence shown here is derived from an EMBL/GenBank/DDBJ whole genome shotgun (WGS) entry which is preliminary data.</text>
</comment>
<evidence type="ECO:0008006" key="6">
    <source>
        <dbReference type="Google" id="ProtNLM"/>
    </source>
</evidence>
<proteinExistence type="predicted"/>
<evidence type="ECO:0000313" key="2">
    <source>
        <dbReference type="EMBL" id="MBB5294893.1"/>
    </source>
</evidence>
<name>A0AAJ5F5D7_9DEIO</name>
<evidence type="ECO:0000256" key="1">
    <source>
        <dbReference type="SAM" id="SignalP"/>
    </source>
</evidence>
<dbReference type="EMBL" id="VBRC01000004">
    <property type="protein sequence ID" value="TLK28922.1"/>
    <property type="molecule type" value="Genomic_DNA"/>
</dbReference>
<reference evidence="3 4" key="1">
    <citation type="submission" date="2019-04" db="EMBL/GenBank/DDBJ databases">
        <title>Deinococcus metalilatus MA1002 mutant No.5.</title>
        <authorList>
            <person name="Park W."/>
            <person name="Park C."/>
        </authorList>
    </citation>
    <scope>NUCLEOTIDE SEQUENCE [LARGE SCALE GENOMIC DNA]</scope>
    <source>
        <strain evidence="3 4">MA1002-m5</strain>
    </source>
</reference>
<gene>
    <name evidence="3" type="ORF">FCS05_07090</name>
    <name evidence="2" type="ORF">HNQ10_001714</name>
</gene>
<evidence type="ECO:0000313" key="3">
    <source>
        <dbReference type="EMBL" id="TLK28922.1"/>
    </source>
</evidence>
<dbReference type="AlphaFoldDB" id="A0AAJ5F5D7"/>
<dbReference type="EMBL" id="JACHFV010000005">
    <property type="protein sequence ID" value="MBB5294893.1"/>
    <property type="molecule type" value="Genomic_DNA"/>
</dbReference>
<reference evidence="2 5" key="2">
    <citation type="submission" date="2020-08" db="EMBL/GenBank/DDBJ databases">
        <title>Genomic Encyclopedia of Type Strains, Phase IV (KMG-IV): sequencing the most valuable type-strain genomes for metagenomic binning, comparative biology and taxonomic classification.</title>
        <authorList>
            <person name="Goeker M."/>
        </authorList>
    </citation>
    <scope>NUCLEOTIDE SEQUENCE [LARGE SCALE GENOMIC DNA]</scope>
    <source>
        <strain evidence="2 5">DSM 105434</strain>
    </source>
</reference>
<sequence length="256" mass="25919">MKNISLLLLAGSALLLASCDKLSTPQPATVSGQVKELTISDTGAATYTGWTGGAGKVIASVEGQDNLATAALAADGKFSLTLPKLDASLLSAINFSSDLPAGCTGDLKTSGASDARGNGASFRVEAAQKSGEIAPGALETTFSGSNLTALKIQSGGYVYADKAVGLSGKLNCTTNGTPVTSDINLQLLPGWNKVMFTISATQQGDTVSSTVSVTTGSLPAQWIYLEGASSLSQQALNGPALAQPALKVAKSLPFFR</sequence>
<keyword evidence="1" id="KW-0732">Signal</keyword>
<feature type="chain" id="PRO_5042568368" description="Lipoprotein" evidence="1">
    <location>
        <begin position="18"/>
        <end position="256"/>
    </location>
</feature>
<protein>
    <recommendedName>
        <fullName evidence="6">Lipoprotein</fullName>
    </recommendedName>
</protein>
<dbReference type="Proteomes" id="UP000536909">
    <property type="component" value="Unassembled WGS sequence"/>
</dbReference>
<dbReference type="RefSeq" id="WP_129119725.1">
    <property type="nucleotide sequence ID" value="NZ_BSUI01000017.1"/>
</dbReference>